<protein>
    <recommendedName>
        <fullName evidence="2">beta-fructofuranosidase</fullName>
        <ecNumber evidence="2">3.2.1.26</ecNumber>
    </recommendedName>
</protein>
<reference evidence="8 9" key="1">
    <citation type="submission" date="2011-02" db="EMBL/GenBank/DDBJ databases">
        <authorList>
            <person name="Durkin A.S."/>
            <person name="Madupu R."/>
            <person name="Torralba M."/>
            <person name="Gillis M."/>
            <person name="Methe B."/>
            <person name="Sutton G."/>
            <person name="Nelson K.E."/>
        </authorList>
    </citation>
    <scope>NUCLEOTIDE SEQUENCE [LARGE SCALE GENOMIC DNA]</scope>
    <source>
        <strain evidence="8 9">CRIS 18C-A</strain>
    </source>
</reference>
<dbReference type="InterPro" id="IPR006558">
    <property type="entry name" value="LamG-like"/>
</dbReference>
<evidence type="ECO:0000313" key="9">
    <source>
        <dbReference type="Proteomes" id="UP000003155"/>
    </source>
</evidence>
<dbReference type="InterPro" id="IPR013189">
    <property type="entry name" value="Glyco_hydro_32_C"/>
</dbReference>
<keyword evidence="3" id="KW-0732">Signal</keyword>
<dbReference type="Pfam" id="PF16324">
    <property type="entry name" value="DUF4960"/>
    <property type="match status" value="1"/>
</dbReference>
<keyword evidence="5" id="KW-1015">Disulfide bond</keyword>
<dbReference type="EC" id="3.2.1.26" evidence="2"/>
<dbReference type="AlphaFoldDB" id="F0H971"/>
<proteinExistence type="inferred from homology"/>
<evidence type="ECO:0000256" key="2">
    <source>
        <dbReference type="ARBA" id="ARBA00012758"/>
    </source>
</evidence>
<dbReference type="CDD" id="cd08996">
    <property type="entry name" value="GH32_FFase"/>
    <property type="match status" value="1"/>
</dbReference>
<evidence type="ECO:0000259" key="7">
    <source>
        <dbReference type="SMART" id="SM00560"/>
    </source>
</evidence>
<dbReference type="Pfam" id="PF08244">
    <property type="entry name" value="Glyco_hydro_32C"/>
    <property type="match status" value="1"/>
</dbReference>
<dbReference type="InterPro" id="IPR013148">
    <property type="entry name" value="Glyco_hydro_32_N"/>
</dbReference>
<dbReference type="InterPro" id="IPR032526">
    <property type="entry name" value="DUF4960"/>
</dbReference>
<dbReference type="InterPro" id="IPR051214">
    <property type="entry name" value="GH32_Enzymes"/>
</dbReference>
<dbReference type="Gene3D" id="2.115.10.20">
    <property type="entry name" value="Glycosyl hydrolase domain, family 43"/>
    <property type="match status" value="1"/>
</dbReference>
<dbReference type="InterPro" id="IPR023296">
    <property type="entry name" value="Glyco_hydro_beta-prop_sf"/>
</dbReference>
<keyword evidence="6" id="KW-0326">Glycosidase</keyword>
<evidence type="ECO:0000256" key="5">
    <source>
        <dbReference type="ARBA" id="ARBA00023157"/>
    </source>
</evidence>
<dbReference type="SUPFAM" id="SSF49899">
    <property type="entry name" value="Concanavalin A-like lectins/glucanases"/>
    <property type="match status" value="2"/>
</dbReference>
<evidence type="ECO:0000313" key="8">
    <source>
        <dbReference type="EMBL" id="EGC85700.1"/>
    </source>
</evidence>
<name>F0H971_9BACT</name>
<dbReference type="SUPFAM" id="SSF75005">
    <property type="entry name" value="Arabinanase/levansucrase/invertase"/>
    <property type="match status" value="1"/>
</dbReference>
<dbReference type="Pfam" id="PF13385">
    <property type="entry name" value="Laminin_G_3"/>
    <property type="match status" value="1"/>
</dbReference>
<evidence type="ECO:0000256" key="3">
    <source>
        <dbReference type="ARBA" id="ARBA00022729"/>
    </source>
</evidence>
<dbReference type="PANTHER" id="PTHR43101">
    <property type="entry name" value="BETA-FRUCTOSIDASE"/>
    <property type="match status" value="1"/>
</dbReference>
<dbReference type="InterPro" id="IPR001362">
    <property type="entry name" value="Glyco_hydro_32"/>
</dbReference>
<comment type="caution">
    <text evidence="8">The sequence shown here is derived from an EMBL/GenBank/DDBJ whole genome shotgun (WGS) entry which is preliminary data.</text>
</comment>
<evidence type="ECO:0000256" key="6">
    <source>
        <dbReference type="ARBA" id="ARBA00023295"/>
    </source>
</evidence>
<dbReference type="Gene3D" id="2.60.120.560">
    <property type="entry name" value="Exo-inulinase, domain 1"/>
    <property type="match status" value="1"/>
</dbReference>
<dbReference type="EMBL" id="AEXO01000095">
    <property type="protein sequence ID" value="EGC85700.1"/>
    <property type="molecule type" value="Genomic_DNA"/>
</dbReference>
<organism evidence="8 9">
    <name type="scientific">Prevotella denticola CRIS 18C-A</name>
    <dbReference type="NCBI Taxonomy" id="944557"/>
    <lineage>
        <taxon>Bacteria</taxon>
        <taxon>Pseudomonadati</taxon>
        <taxon>Bacteroidota</taxon>
        <taxon>Bacteroidia</taxon>
        <taxon>Bacteroidales</taxon>
        <taxon>Prevotellaceae</taxon>
        <taxon>Prevotella</taxon>
    </lineage>
</organism>
<dbReference type="PANTHER" id="PTHR43101:SF1">
    <property type="entry name" value="BETA-FRUCTOSIDASE"/>
    <property type="match status" value="1"/>
</dbReference>
<keyword evidence="4 8" id="KW-0378">Hydrolase</keyword>
<evidence type="ECO:0000256" key="1">
    <source>
        <dbReference type="ARBA" id="ARBA00009902"/>
    </source>
</evidence>
<dbReference type="SMART" id="SM00560">
    <property type="entry name" value="LamGL"/>
    <property type="match status" value="1"/>
</dbReference>
<dbReference type="GO" id="GO:0004564">
    <property type="term" value="F:beta-fructofuranosidase activity"/>
    <property type="evidence" value="ECO:0007669"/>
    <property type="project" value="UniProtKB-EC"/>
</dbReference>
<comment type="similarity">
    <text evidence="1">Belongs to the glycosyl hydrolase 32 family.</text>
</comment>
<dbReference type="InterPro" id="IPR013320">
    <property type="entry name" value="ConA-like_dom_sf"/>
</dbReference>
<keyword evidence="9" id="KW-1185">Reference proteome</keyword>
<accession>F0H971</accession>
<dbReference type="Gene3D" id="2.60.120.200">
    <property type="match status" value="1"/>
</dbReference>
<dbReference type="Pfam" id="PF00251">
    <property type="entry name" value="Glyco_hydro_32N"/>
    <property type="match status" value="1"/>
</dbReference>
<feature type="domain" description="LamG-like jellyroll fold" evidence="7">
    <location>
        <begin position="370"/>
        <end position="521"/>
    </location>
</feature>
<evidence type="ECO:0000256" key="4">
    <source>
        <dbReference type="ARBA" id="ARBA00022801"/>
    </source>
</evidence>
<gene>
    <name evidence="8" type="ORF">HMPREF9303_2723</name>
</gene>
<dbReference type="Proteomes" id="UP000003155">
    <property type="component" value="Unassembled WGS sequence"/>
</dbReference>
<sequence length="1055" mass="116702">MIVIRLIVENVYPLYGCNNINNMKKLISITILSLLSLFFGFSTATAQRIGFLIPNELLADDDEKAAQEWFENNAATLDGKILRPHDIININPSKTKVIWVNIDRVGLKKGSLPFDWDTISALSNYVKAGGNLYLTKEAAQIVSMIGRIESKYAPNIYGNGIGGNNPDTWGINGVIGSLYDHTCHAIYAGLRTGTFNYGHTVYPMIGDGIKEDHNCMWDFNCKSYALTETPDKVYDFETKTISSVLGTWQHVTDFACAGLIEFLPTGEYKGSVLVNGIGAYEFQQNKTNNLYQDNIWKLTYNSLSYLRDKDAAFPDEKDIHLSLDGTDNNITWKGVHPIEYVSAAIGEGLRTDGYSSYGIATTDMSGVKTKAVSFSIWCAIETYPIMNINEAENTPTYTTIAGDLDRTAKKGFSFQLSSQGDWRFVCYVGGWETILKSDSKLPTYTWNHLVATIDRNARKLILYHNGKQVAQRTINNDFTPGNGDIYIGKSRDELKAGPFNLNVFNGIIDDIDIYNKVLTHAEMDVKNDTPSFPVAATRFAKDQFRPIYHGMPAANWTNETHGLTYYNGKYHVFFQKNANGPYMAHLHWGHLTSKNLTDWTEERIAVAPGENYDLKGCWSGALMLVNGKPNIIYTGVDNARARIIQAEPVDEDLAEWNKKGVIIDGCPQGLSDDFRDPFYFEANGEKYIVVGAAKNGVGACTLHRLVNGTWSNDGKIFFQGTNTTMSGTFWEMPTVTRMGNKWLFTATPLNTGGGVRTLYWTGNINVDGTFSPDSPTPHQLELEGSSHDGYGLLSPSIMQKDGRTILMGIVPDKLRSEDNYDMGWAHTYSFPREVTLSADGMLMQKPYDVAVAGLRIGASVNKPAFQLNGTASLTPVSGRAFMVNATFSAAHAAFGIQFLDGAKVVVDPNDNSVTVNVAAMARRSNDNGTYNGVYRGFLPVNIRNTDVKLNIFFDHSILDVFVNDSYAFSVRLFPTDDAADGVSLFSDGMTTVRNVQASVIDNKGTTGVRLTSMRIPNGCKAVYNLQGEQMGNDMGNGRSLPHGLYIQNGKKRIVR</sequence>
<dbReference type="GO" id="GO:0005975">
    <property type="term" value="P:carbohydrate metabolic process"/>
    <property type="evidence" value="ECO:0007669"/>
    <property type="project" value="InterPro"/>
</dbReference>
<dbReference type="SMART" id="SM00640">
    <property type="entry name" value="Glyco_32"/>
    <property type="match status" value="1"/>
</dbReference>